<evidence type="ECO:0000313" key="3">
    <source>
        <dbReference type="EMBL" id="KAK7445785.1"/>
    </source>
</evidence>
<protein>
    <recommendedName>
        <fullName evidence="2">CxC2-like cysteine cluster KDZ transposase-associated domain-containing protein</fullName>
    </recommendedName>
</protein>
<evidence type="ECO:0000313" key="4">
    <source>
        <dbReference type="Proteomes" id="UP001498398"/>
    </source>
</evidence>
<dbReference type="Proteomes" id="UP001498398">
    <property type="component" value="Unassembled WGS sequence"/>
</dbReference>
<reference evidence="3 4" key="1">
    <citation type="submission" date="2024-01" db="EMBL/GenBank/DDBJ databases">
        <title>A draft genome for the cacao thread blight pathogen Marasmiellus scandens.</title>
        <authorList>
            <person name="Baruah I.K."/>
            <person name="Leung J."/>
            <person name="Bukari Y."/>
            <person name="Amoako-Attah I."/>
            <person name="Meinhardt L.W."/>
            <person name="Bailey B.A."/>
            <person name="Cohen S.P."/>
        </authorList>
    </citation>
    <scope>NUCLEOTIDE SEQUENCE [LARGE SCALE GENOMIC DNA]</scope>
    <source>
        <strain evidence="3 4">GH-19</strain>
    </source>
</reference>
<feature type="region of interest" description="Disordered" evidence="1">
    <location>
        <begin position="1114"/>
        <end position="1193"/>
    </location>
</feature>
<feature type="domain" description="CxC2-like cysteine cluster KDZ transposase-associated" evidence="2">
    <location>
        <begin position="200"/>
        <end position="314"/>
    </location>
</feature>
<proteinExistence type="predicted"/>
<dbReference type="PANTHER" id="PTHR33104:SF2">
    <property type="entry name" value="CXC3 LIKE CYSTEINE CLUSTER DOMAIN-CONTAINING PROTEIN"/>
    <property type="match status" value="1"/>
</dbReference>
<feature type="compositionally biased region" description="Acidic residues" evidence="1">
    <location>
        <begin position="1176"/>
        <end position="1190"/>
    </location>
</feature>
<comment type="caution">
    <text evidence="3">The sequence shown here is derived from an EMBL/GenBank/DDBJ whole genome shotgun (WGS) entry which is preliminary data.</text>
</comment>
<feature type="compositionally biased region" description="Acidic residues" evidence="1">
    <location>
        <begin position="1128"/>
        <end position="1169"/>
    </location>
</feature>
<sequence>MASRPTKRLKTGKNGLSHIKSFQSLGLSIHQKGDDVITHSRISSDGRRIHDRIVTAAPCRQRLHTTIKEGNDWMDFEDSADFEANQQRDRMVFQVRKGRVIRVPKRKLFQSDRPMKTFVKNKEDYLTVQMILKGRGDHVPDKCVLCPSDRESIEPTFRCVDCTCSPLICQDCCVERHQPNPFHRIEVNHWTGHHFEKVSLRRLGLVTQLGHQDGTGCQNPVPGPSKFIVVHENGIHRISLQYCGCTASISSQTGALHQKWEQLMRNQLFPTTHTRPRTACTFQMLEKFHSFNLSGKINPYDYYKGLRMITDNTGAKLPNRYPSVLRATRQWRHLRMLRRGGRGNDGDRSIAETRAGELAVDCIACPKPGINLPVDWTTAPIGVKFIYTMFVAIDACFRLKRKRISSWARDPSLQDGWAYFVENGPYGEWIQKMKDQKEISTCTGLAALDHANTKFHEGYDETGKVAGLCARHEILLKNGMGATQVGERYANTDFIVGSFLRHISILLILVLSYDIVCQWCKKAVKRLKKLPSMIRLNILLRIVKFVIPKLHILGHLIKCQEKFSLSYTPGVGQTDAESIKRFWSGLGTISTSVKEMGPGSHHDTLEDHIGHWNWSKVTGMGALLKKRLTAAVEEFERQLESCAEFSRAQPNNVSTWKAMVDDYESQTSDFNPYASPFSGKTAQTVRLELAKEAEAKARQEIITEEKRERNLERNEDDADADADREEADYEDDPLPDLETSPGEFLFFGLEIEHQQRELRQDILSIKAPTNKQLTAIVDRRTKLTRQIKRFRALQFGYMPVSLQVVATLPPSKSHLNAEDIPLYLPSKLQPEMRASKGCAGCLPEMELRLRDGQLNQYLNQLRQSLLVKQRMLCYKKANARNQGPTTRSRAMIIRQEKKVKLAALSYQEAWRAKLALVEGDKEQVGWKELLQEHIMCMEDPQDVEKKKAKAMKQKRKEAVRRALNGENPVQGAREKHRVPSWIWHFSSEGELCKDQVLYDGLRIEWCKSYARVKRWHEEILLLQEEMRRCLVTLEWQAKEWEGRAEIDTFEGERKEGAAAYAYRQAEVKRSIAARFEELWGTKSIAALRHYKPEMDSIYNIPIPNTVGAVELRTDDESDDQSVSHEGEGADSDVAEEEDGKEEEDGEEDGEKEEDGEDEDGEEEEDFGDDQEGRIDGDDEEDMNDEDEPMEEQYAGLTIKGVLIAIEEVVV</sequence>
<dbReference type="Pfam" id="PF18803">
    <property type="entry name" value="CxC2"/>
    <property type="match status" value="1"/>
</dbReference>
<dbReference type="InterPro" id="IPR040521">
    <property type="entry name" value="KDZ"/>
</dbReference>
<name>A0ABR1J4G4_9AGAR</name>
<feature type="compositionally biased region" description="Basic and acidic residues" evidence="1">
    <location>
        <begin position="700"/>
        <end position="713"/>
    </location>
</feature>
<organism evidence="3 4">
    <name type="scientific">Marasmiellus scandens</name>
    <dbReference type="NCBI Taxonomy" id="2682957"/>
    <lineage>
        <taxon>Eukaryota</taxon>
        <taxon>Fungi</taxon>
        <taxon>Dikarya</taxon>
        <taxon>Basidiomycota</taxon>
        <taxon>Agaricomycotina</taxon>
        <taxon>Agaricomycetes</taxon>
        <taxon>Agaricomycetidae</taxon>
        <taxon>Agaricales</taxon>
        <taxon>Marasmiineae</taxon>
        <taxon>Omphalotaceae</taxon>
        <taxon>Marasmiellus</taxon>
    </lineage>
</organism>
<evidence type="ECO:0000259" key="2">
    <source>
        <dbReference type="Pfam" id="PF18803"/>
    </source>
</evidence>
<feature type="region of interest" description="Disordered" evidence="1">
    <location>
        <begin position="700"/>
        <end position="735"/>
    </location>
</feature>
<evidence type="ECO:0000256" key="1">
    <source>
        <dbReference type="SAM" id="MobiDB-lite"/>
    </source>
</evidence>
<dbReference type="EMBL" id="JBANRG010000046">
    <property type="protein sequence ID" value="KAK7445785.1"/>
    <property type="molecule type" value="Genomic_DNA"/>
</dbReference>
<dbReference type="Pfam" id="PF18758">
    <property type="entry name" value="KDZ"/>
    <property type="match status" value="1"/>
</dbReference>
<keyword evidence="4" id="KW-1185">Reference proteome</keyword>
<feature type="compositionally biased region" description="Acidic residues" evidence="1">
    <location>
        <begin position="714"/>
        <end position="735"/>
    </location>
</feature>
<dbReference type="InterPro" id="IPR041457">
    <property type="entry name" value="CxC2_KDZ-assoc"/>
</dbReference>
<dbReference type="PANTHER" id="PTHR33104">
    <property type="entry name" value="SI:DKEY-29D5.2"/>
    <property type="match status" value="1"/>
</dbReference>
<accession>A0ABR1J4G4</accession>
<gene>
    <name evidence="3" type="ORF">VKT23_014781</name>
</gene>